<feature type="domain" description="Transposase DDE" evidence="1">
    <location>
        <begin position="81"/>
        <end position="199"/>
    </location>
</feature>
<evidence type="ECO:0000313" key="2">
    <source>
        <dbReference type="EMBL" id="GEA27963.1"/>
    </source>
</evidence>
<dbReference type="EMBL" id="BJKP01000023">
    <property type="protein sequence ID" value="GEA27963.1"/>
    <property type="molecule type" value="Genomic_DNA"/>
</dbReference>
<reference evidence="2 3" key="1">
    <citation type="journal article" date="2019" name="FEMS Microbiol. Lett.">
        <title>A novel salt-tolerant genotype illuminates the sucrose gene evolution in freshwater bloom-forming cyanobacterium Microcystis aeruginosa.</title>
        <authorList>
            <person name="Tanabe Y."/>
            <person name="Yamaguchi H."/>
            <person name="Sano T."/>
            <person name="Kawachi M."/>
        </authorList>
    </citation>
    <scope>NUCLEOTIDE SEQUENCE [LARGE SCALE GENOMIC DNA]</scope>
    <source>
        <strain evidence="2 3">NIES-4325</strain>
    </source>
</reference>
<comment type="caution">
    <text evidence="2">The sequence shown here is derived from an EMBL/GenBank/DDBJ whole genome shotgun (WGS) entry which is preliminary data.</text>
</comment>
<organism evidence="2 3">
    <name type="scientific">Microcystis aeruginosa NIES-4325</name>
    <dbReference type="NCBI Taxonomy" id="2569534"/>
    <lineage>
        <taxon>Bacteria</taxon>
        <taxon>Bacillati</taxon>
        <taxon>Cyanobacteriota</taxon>
        <taxon>Cyanophyceae</taxon>
        <taxon>Oscillatoriophycideae</taxon>
        <taxon>Chroococcales</taxon>
        <taxon>Microcystaceae</taxon>
        <taxon>Microcystis</taxon>
    </lineage>
</organism>
<dbReference type="Proteomes" id="UP000376575">
    <property type="component" value="Unassembled WGS sequence"/>
</dbReference>
<proteinExistence type="predicted"/>
<dbReference type="Pfam" id="PF13612">
    <property type="entry name" value="DDE_Tnp_1_3"/>
    <property type="match status" value="1"/>
</dbReference>
<sequence length="211" mass="24133">MNHQEDSQQQISDGEVMTTAIVAPLYYSGNFEKGRKAMSQPQYIPNMISRSRFNRRLHRVEPMLLVLFEALGQAWKHLNSESVYSIDSFPIPVCDNIRIPRSKIYGGDEAYRGYQASKKRYFYGIKIHLMVTETGEPVEFFLSTGSFAHVRGLRVFSFDLPVGSVVYADKADNDYETEDLLLEAEHIQLSAMRKHNSKRPVAGYVQFLVAL</sequence>
<evidence type="ECO:0000313" key="3">
    <source>
        <dbReference type="Proteomes" id="UP000376575"/>
    </source>
</evidence>
<dbReference type="InterPro" id="IPR025668">
    <property type="entry name" value="Tnp_DDE_dom"/>
</dbReference>
<accession>A0A5J4FAC6</accession>
<name>A0A5J4FAC6_MICAE</name>
<dbReference type="AlphaFoldDB" id="A0A5J4FAC6"/>
<gene>
    <name evidence="2" type="ORF">MiAbW_02534</name>
</gene>
<dbReference type="NCBIfam" id="NF033520">
    <property type="entry name" value="transpos_IS982"/>
    <property type="match status" value="1"/>
</dbReference>
<protein>
    <recommendedName>
        <fullName evidence="1">Transposase DDE domain-containing protein</fullName>
    </recommendedName>
</protein>
<evidence type="ECO:0000259" key="1">
    <source>
        <dbReference type="Pfam" id="PF13612"/>
    </source>
</evidence>
<dbReference type="RefSeq" id="WP_202981357.1">
    <property type="nucleotide sequence ID" value="NZ_BJKP01000023.1"/>
</dbReference>